<dbReference type="OrthoDB" id="10392287at2759"/>
<feature type="compositionally biased region" description="Basic residues" evidence="1">
    <location>
        <begin position="632"/>
        <end position="642"/>
    </location>
</feature>
<dbReference type="EMBL" id="PUHQ01000009">
    <property type="protein sequence ID" value="KAG0665336.1"/>
    <property type="molecule type" value="Genomic_DNA"/>
</dbReference>
<sequence>MSYRNMREIQAERALKNGTASHASAPQLRFFDLELSVRPRVQQWALAGVIKMIAPIKEAFLQLDFEGTIFCRRPLVLDRLYMIMTCRKSVAEGLGTDPETGEVYENCDEWKRVLVLVDPADFLAPTLRHLSVLLGTDLATNFPLLDLLSGADKGVWAEYIKEGYSRTGIPENIARRDDLDDDQWEAVRGLEEEHAEVPLSEQGRRKKYGMTYDSLIDASMNVFAAGIKEKRDKQHLSDLIAALAAFPLHASDYAAATIAAPVCSKAAPPDGVAEGPAEFLRRYGRQAQASDSDSDSDSDDEEDEDSNDEEDEEPVEDEDADIEEEEEDDAAANVADQQGQESGFEDVDVTGGDGPSGLQQHVLDHQNLATGAAGATTSGAVYGPHSSSHAAQDWQTMYGATQVRFDSSVPGMHLQSQVWASPGATSAGQMWPPPGQHFALSGSSSSPTPLLGPFRNQMPYHSTNNMINSSVQGYVPNLAQPYVPSLAQPYVPNQAMQPLANPNLPYPRAPTGMSNNSPMMLRLPLQPVNVTPNNPNMPFPRMQSRGTTFSDAPMLSLPVQPTGIVVGNAGSLPVPTDQMGQSAVATISDPSTGAQVSSTAAAAASPLFGPYGQQQVLAASGGTMNGQGQAYGRRRGGRRSQRKAGLAVGSSSTRDASTGPSARGPRPTRPATY</sequence>
<accession>A0A9P6W7U8</accession>
<evidence type="ECO:0000313" key="3">
    <source>
        <dbReference type="Proteomes" id="UP000777482"/>
    </source>
</evidence>
<organism evidence="2 3">
    <name type="scientific">Rhodotorula mucilaginosa</name>
    <name type="common">Yeast</name>
    <name type="synonym">Rhodotorula rubra</name>
    <dbReference type="NCBI Taxonomy" id="5537"/>
    <lineage>
        <taxon>Eukaryota</taxon>
        <taxon>Fungi</taxon>
        <taxon>Dikarya</taxon>
        <taxon>Basidiomycota</taxon>
        <taxon>Pucciniomycotina</taxon>
        <taxon>Microbotryomycetes</taxon>
        <taxon>Sporidiobolales</taxon>
        <taxon>Sporidiobolaceae</taxon>
        <taxon>Rhodotorula</taxon>
    </lineage>
</organism>
<feature type="compositionally biased region" description="Acidic residues" evidence="1">
    <location>
        <begin position="292"/>
        <end position="330"/>
    </location>
</feature>
<reference evidence="2 3" key="1">
    <citation type="submission" date="2020-11" db="EMBL/GenBank/DDBJ databases">
        <title>Kefir isolates.</title>
        <authorList>
            <person name="Marcisauskas S."/>
            <person name="Kim Y."/>
            <person name="Blasche S."/>
        </authorList>
    </citation>
    <scope>NUCLEOTIDE SEQUENCE [LARGE SCALE GENOMIC DNA]</scope>
    <source>
        <strain evidence="2 3">KR</strain>
    </source>
</reference>
<keyword evidence="3" id="KW-1185">Reference proteome</keyword>
<dbReference type="AlphaFoldDB" id="A0A9P6W7U8"/>
<gene>
    <name evidence="2" type="ORF">C6P46_006783</name>
</gene>
<dbReference type="Proteomes" id="UP000777482">
    <property type="component" value="Unassembled WGS sequence"/>
</dbReference>
<evidence type="ECO:0000313" key="2">
    <source>
        <dbReference type="EMBL" id="KAG0665336.1"/>
    </source>
</evidence>
<evidence type="ECO:0000256" key="1">
    <source>
        <dbReference type="SAM" id="MobiDB-lite"/>
    </source>
</evidence>
<proteinExistence type="predicted"/>
<protein>
    <submittedName>
        <fullName evidence="2">Uncharacterized protein</fullName>
    </submittedName>
</protein>
<name>A0A9P6W7U8_RHOMI</name>
<comment type="caution">
    <text evidence="2">The sequence shown here is derived from an EMBL/GenBank/DDBJ whole genome shotgun (WGS) entry which is preliminary data.</text>
</comment>
<feature type="compositionally biased region" description="Polar residues" evidence="1">
    <location>
        <begin position="649"/>
        <end position="660"/>
    </location>
</feature>
<feature type="region of interest" description="Disordered" evidence="1">
    <location>
        <begin position="284"/>
        <end position="360"/>
    </location>
</feature>
<feature type="region of interest" description="Disordered" evidence="1">
    <location>
        <begin position="621"/>
        <end position="673"/>
    </location>
</feature>